<keyword evidence="4" id="KW-0456">Lyase</keyword>
<keyword evidence="7" id="KW-1185">Reference proteome</keyword>
<accession>A0A554S970</accession>
<comment type="caution">
    <text evidence="6">The sequence shown here is derived from an EMBL/GenBank/DDBJ whole genome shotgun (WGS) entry which is preliminary data.</text>
</comment>
<organism evidence="6 7">
    <name type="scientific">Aeromicrobium piscarium</name>
    <dbReference type="NCBI Taxonomy" id="2590901"/>
    <lineage>
        <taxon>Bacteria</taxon>
        <taxon>Bacillati</taxon>
        <taxon>Actinomycetota</taxon>
        <taxon>Actinomycetes</taxon>
        <taxon>Propionibacteriales</taxon>
        <taxon>Nocardioidaceae</taxon>
        <taxon>Aeromicrobium</taxon>
    </lineage>
</organism>
<dbReference type="GO" id="GO:0016829">
    <property type="term" value="F:lyase activity"/>
    <property type="evidence" value="ECO:0007669"/>
    <property type="project" value="UniProtKB-KW"/>
</dbReference>
<dbReference type="InterPro" id="IPR000887">
    <property type="entry name" value="Aldlse_KDPG_KHG"/>
</dbReference>
<dbReference type="EMBL" id="VLNT01000007">
    <property type="protein sequence ID" value="TSD62853.1"/>
    <property type="molecule type" value="Genomic_DNA"/>
</dbReference>
<dbReference type="RefSeq" id="WP_143913505.1">
    <property type="nucleotide sequence ID" value="NZ_VLNT01000007.1"/>
</dbReference>
<protein>
    <submittedName>
        <fullName evidence="6">Bifunctional 4-hydroxy-2-oxoglutarate aldolase/2-dehydro-3-deoxy-phosphogluconate aldolase</fullName>
    </submittedName>
</protein>
<evidence type="ECO:0000256" key="3">
    <source>
        <dbReference type="ARBA" id="ARBA00011233"/>
    </source>
</evidence>
<dbReference type="InterPro" id="IPR013785">
    <property type="entry name" value="Aldolase_TIM"/>
</dbReference>
<reference evidence="6 7" key="1">
    <citation type="submission" date="2019-07" db="EMBL/GenBank/DDBJ databases">
        <authorList>
            <person name="Zhao L.H."/>
        </authorList>
    </citation>
    <scope>NUCLEOTIDE SEQUENCE [LARGE SCALE GENOMIC DNA]</scope>
    <source>
        <strain evidence="6 7">Co35</strain>
    </source>
</reference>
<name>A0A554S970_9ACTN</name>
<dbReference type="Pfam" id="PF01081">
    <property type="entry name" value="Aldolase"/>
    <property type="match status" value="1"/>
</dbReference>
<dbReference type="PANTHER" id="PTHR30246">
    <property type="entry name" value="2-KETO-3-DEOXY-6-PHOSPHOGLUCONATE ALDOLASE"/>
    <property type="match status" value="1"/>
</dbReference>
<keyword evidence="5" id="KW-0119">Carbohydrate metabolism</keyword>
<dbReference type="CDD" id="cd00452">
    <property type="entry name" value="KDPG_aldolase"/>
    <property type="match status" value="1"/>
</dbReference>
<dbReference type="PANTHER" id="PTHR30246:SF1">
    <property type="entry name" value="2-DEHYDRO-3-DEOXY-6-PHOSPHOGALACTONATE ALDOLASE-RELATED"/>
    <property type="match status" value="1"/>
</dbReference>
<evidence type="ECO:0000256" key="4">
    <source>
        <dbReference type="ARBA" id="ARBA00023239"/>
    </source>
</evidence>
<proteinExistence type="inferred from homology"/>
<comment type="subunit">
    <text evidence="3">Homotrimer.</text>
</comment>
<evidence type="ECO:0000256" key="2">
    <source>
        <dbReference type="ARBA" id="ARBA00006906"/>
    </source>
</evidence>
<comment type="similarity">
    <text evidence="2">Belongs to the KHG/KDPG aldolase family.</text>
</comment>
<evidence type="ECO:0000256" key="1">
    <source>
        <dbReference type="ARBA" id="ARBA00004761"/>
    </source>
</evidence>
<dbReference type="AlphaFoldDB" id="A0A554S970"/>
<evidence type="ECO:0000256" key="5">
    <source>
        <dbReference type="ARBA" id="ARBA00023277"/>
    </source>
</evidence>
<evidence type="ECO:0000313" key="6">
    <source>
        <dbReference type="EMBL" id="TSD62853.1"/>
    </source>
</evidence>
<dbReference type="Gene3D" id="3.20.20.70">
    <property type="entry name" value="Aldolase class I"/>
    <property type="match status" value="1"/>
</dbReference>
<gene>
    <name evidence="6" type="ORF">FNM00_10830</name>
</gene>
<evidence type="ECO:0000313" key="7">
    <source>
        <dbReference type="Proteomes" id="UP000316988"/>
    </source>
</evidence>
<dbReference type="OrthoDB" id="9805177at2"/>
<comment type="pathway">
    <text evidence="1">Carbohydrate acid metabolism.</text>
</comment>
<dbReference type="SUPFAM" id="SSF51569">
    <property type="entry name" value="Aldolase"/>
    <property type="match status" value="1"/>
</dbReference>
<sequence length="210" mass="21606">MSEREGFVERLAEHRLLGIIRGTDPDASIATALALAEEGVRLFEVSLTSADALRVLREVRAAVGDDIELGAGTVLTPEQADAALEHGATYIVTPAVAPSVAYSVGLGVPVVCGALTPTEVVTAVGLGVDAVKIFPANVAGPRYLKDLRAPFPDVPFVPVGGVGAQEVPEYLANGAVAVGVASPLCGDAPDGGDLEELRGRARDFLDQVAR</sequence>
<dbReference type="Proteomes" id="UP000316988">
    <property type="component" value="Unassembled WGS sequence"/>
</dbReference>